<reference evidence="1 2" key="1">
    <citation type="submission" date="2020-02" db="EMBL/GenBank/DDBJ databases">
        <authorList>
            <person name="Yang Z."/>
        </authorList>
    </citation>
    <scope>NUCLEOTIDE SEQUENCE [LARGE SCALE GENOMIC DNA]</scope>
    <source>
        <strain evidence="1 2">HX-7-9</strain>
    </source>
</reference>
<name>A0A6B2KVD8_9NEIS</name>
<accession>A0A6B2KVD8</accession>
<keyword evidence="2" id="KW-1185">Reference proteome</keyword>
<evidence type="ECO:0000313" key="2">
    <source>
        <dbReference type="Proteomes" id="UP000482578"/>
    </source>
</evidence>
<comment type="caution">
    <text evidence="1">The sequence shown here is derived from an EMBL/GenBank/DDBJ whole genome shotgun (WGS) entry which is preliminary data.</text>
</comment>
<gene>
    <name evidence="1" type="ORF">GZH52_15755</name>
</gene>
<dbReference type="AlphaFoldDB" id="A0A6B2KVD8"/>
<organism evidence="1 2">
    <name type="scientific">Crenobacter caeni</name>
    <dbReference type="NCBI Taxonomy" id="2705474"/>
    <lineage>
        <taxon>Bacteria</taxon>
        <taxon>Pseudomonadati</taxon>
        <taxon>Pseudomonadota</taxon>
        <taxon>Betaproteobacteria</taxon>
        <taxon>Neisseriales</taxon>
        <taxon>Neisseriaceae</taxon>
        <taxon>Crenobacter</taxon>
    </lineage>
</organism>
<dbReference type="PIRSF" id="PIRSF019302">
    <property type="entry name" value="UCP019302"/>
    <property type="match status" value="1"/>
</dbReference>
<sequence>MNSFQQQLAALPACEHLAAIELADPQGMVLARIANAPGSAGSLRVYHALAARFGAITSEAAAAGLEIFAEHTEHARNNPGSHPNIDRLFALAAGELPVLAVREVTR</sequence>
<evidence type="ECO:0000313" key="1">
    <source>
        <dbReference type="EMBL" id="NDV14225.1"/>
    </source>
</evidence>
<protein>
    <submittedName>
        <fullName evidence="1">DUF2322 family protein</fullName>
    </submittedName>
</protein>
<dbReference type="Pfam" id="PF10084">
    <property type="entry name" value="DUF2322"/>
    <property type="match status" value="1"/>
</dbReference>
<dbReference type="Proteomes" id="UP000482578">
    <property type="component" value="Unassembled WGS sequence"/>
</dbReference>
<dbReference type="EMBL" id="JAAGAA010000018">
    <property type="protein sequence ID" value="NDV14225.1"/>
    <property type="molecule type" value="Genomic_DNA"/>
</dbReference>
<proteinExistence type="predicted"/>
<dbReference type="RefSeq" id="WP_163317884.1">
    <property type="nucleotide sequence ID" value="NZ_JAAGAA010000018.1"/>
</dbReference>
<dbReference type="InterPro" id="IPR016755">
    <property type="entry name" value="UCP019302"/>
</dbReference>